<dbReference type="GO" id="GO:0042273">
    <property type="term" value="P:ribosomal large subunit biogenesis"/>
    <property type="evidence" value="ECO:0007669"/>
    <property type="project" value="TreeGrafter"/>
</dbReference>
<dbReference type="GO" id="GO:0030691">
    <property type="term" value="C:Noc2p-Noc3p complex"/>
    <property type="evidence" value="ECO:0007669"/>
    <property type="project" value="TreeGrafter"/>
</dbReference>
<dbReference type="OMA" id="GCLRYYL"/>
<dbReference type="Proteomes" id="UP000051952">
    <property type="component" value="Unassembled WGS sequence"/>
</dbReference>
<organism evidence="5 6">
    <name type="scientific">Bodo saltans</name>
    <name type="common">Flagellated protozoan</name>
    <dbReference type="NCBI Taxonomy" id="75058"/>
    <lineage>
        <taxon>Eukaryota</taxon>
        <taxon>Discoba</taxon>
        <taxon>Euglenozoa</taxon>
        <taxon>Kinetoplastea</taxon>
        <taxon>Metakinetoplastina</taxon>
        <taxon>Eubodonida</taxon>
        <taxon>Bodonidae</taxon>
        <taxon>Bodo</taxon>
    </lineage>
</organism>
<dbReference type="PANTHER" id="PTHR12687:SF4">
    <property type="entry name" value="NUCLEOLAR COMPLEX PROTEIN 2 HOMOLOG"/>
    <property type="match status" value="1"/>
</dbReference>
<evidence type="ECO:0008006" key="7">
    <source>
        <dbReference type="Google" id="ProtNLM"/>
    </source>
</evidence>
<name>A0A0S4IWR5_BODSA</name>
<keyword evidence="3" id="KW-0539">Nucleus</keyword>
<accession>A0A0S4IWR5</accession>
<dbReference type="GO" id="GO:0005730">
    <property type="term" value="C:nucleolus"/>
    <property type="evidence" value="ECO:0007669"/>
    <property type="project" value="TreeGrafter"/>
</dbReference>
<evidence type="ECO:0000256" key="1">
    <source>
        <dbReference type="ARBA" id="ARBA00004123"/>
    </source>
</evidence>
<dbReference type="VEuPathDB" id="TriTrypDB:BSAL_62110"/>
<dbReference type="EMBL" id="CYKH01000314">
    <property type="protein sequence ID" value="CUF39419.1"/>
    <property type="molecule type" value="Genomic_DNA"/>
</dbReference>
<protein>
    <recommendedName>
        <fullName evidence="7">Nucleolar complex protein 2</fullName>
    </recommendedName>
</protein>
<dbReference type="PANTHER" id="PTHR12687">
    <property type="entry name" value="NUCLEOLAR COMPLEX 2 AND RAD4-RELATED"/>
    <property type="match status" value="1"/>
</dbReference>
<dbReference type="GO" id="GO:0005654">
    <property type="term" value="C:nucleoplasm"/>
    <property type="evidence" value="ECO:0007669"/>
    <property type="project" value="TreeGrafter"/>
</dbReference>
<gene>
    <name evidence="5" type="ORF">BSAL_62110</name>
</gene>
<reference evidence="6" key="1">
    <citation type="submission" date="2015-09" db="EMBL/GenBank/DDBJ databases">
        <authorList>
            <consortium name="Pathogen Informatics"/>
        </authorList>
    </citation>
    <scope>NUCLEOTIDE SEQUENCE [LARGE SCALE GENOMIC DNA]</scope>
    <source>
        <strain evidence="6">Lake Konstanz</strain>
    </source>
</reference>
<comment type="subcellular location">
    <subcellularLocation>
        <location evidence="1">Nucleus</location>
    </subcellularLocation>
</comment>
<feature type="region of interest" description="Disordered" evidence="4">
    <location>
        <begin position="23"/>
        <end position="146"/>
    </location>
</feature>
<dbReference type="OrthoDB" id="10266662at2759"/>
<evidence type="ECO:0000256" key="2">
    <source>
        <dbReference type="ARBA" id="ARBA00005907"/>
    </source>
</evidence>
<sequence>MPPTKDKKSFKKFAKKHLATVIEGRRKGAKAKKEKIERVERRKEKEVRETQREDKEHADQLDRLKDTDPEFYSYLESEDPTLLQFGNEDMELVGEDSGSDAETEADEDEDLDNLEDSDDEEGAVDGERELHDPNSSSNKPAPMKRVTKDEVEAVIKGKKMESAIDIFVSAARELGYDIKDAPKGGKVNRKFDEPALVKDSLVSIARFCGQNVSTLISGKGTFKNHKTRYLIKRLVSALIVVVGEGGGVDPNLTATLMHSVVPFVPILHYIKGLTKTVLKVVLNLCANLEERVRVSAYVVVRAIATRATGTRSMYQSTAFKGVFLALIRTAHQYTIHNLPIVSFLMNCVVDLYGTDMEAAYQHAFVYTRQLAVYLRAVLQNQSQANVRAVFNWQYLNALRAWGLVVSTYSEPAQLGPLVHPVVQIALGVMDLFASPRMFPMHLHMIEMLNHITTRADGVYIPISSYILRILSSPSMSLSAKDSGASAKRGRDDADAVDLQFTMRIKKAQARSMTYRLNVWQGALYLLTEHLAVHSCSVGFPEAFWSVESTLKKLKQVVKVPKIHSQISTILKHFETTVKKLVAKRDQGNFGPCDVTAVKQFEDEMKVQGNPLIQYHQALRQQRVAAFAAKQNVIKERTTLDSVAQGGAKKFQKKARREDKEDDE</sequence>
<dbReference type="Pfam" id="PF03715">
    <property type="entry name" value="Noc2"/>
    <property type="match status" value="1"/>
</dbReference>
<feature type="compositionally biased region" description="Acidic residues" evidence="4">
    <location>
        <begin position="88"/>
        <end position="124"/>
    </location>
</feature>
<feature type="region of interest" description="Disordered" evidence="4">
    <location>
        <begin position="642"/>
        <end position="663"/>
    </location>
</feature>
<dbReference type="AlphaFoldDB" id="A0A0S4IWR5"/>
<comment type="similarity">
    <text evidence="2">Belongs to the NOC2 family.</text>
</comment>
<evidence type="ECO:0000256" key="3">
    <source>
        <dbReference type="ARBA" id="ARBA00023242"/>
    </source>
</evidence>
<feature type="compositionally biased region" description="Basic and acidic residues" evidence="4">
    <location>
        <begin position="34"/>
        <end position="68"/>
    </location>
</feature>
<dbReference type="GO" id="GO:0030690">
    <property type="term" value="C:Noc1p-Noc2p complex"/>
    <property type="evidence" value="ECO:0007669"/>
    <property type="project" value="TreeGrafter"/>
</dbReference>
<evidence type="ECO:0000313" key="5">
    <source>
        <dbReference type="EMBL" id="CUF39419.1"/>
    </source>
</evidence>
<evidence type="ECO:0000313" key="6">
    <source>
        <dbReference type="Proteomes" id="UP000051952"/>
    </source>
</evidence>
<proteinExistence type="inferred from homology"/>
<dbReference type="InterPro" id="IPR005343">
    <property type="entry name" value="Noc2"/>
</dbReference>
<keyword evidence="6" id="KW-1185">Reference proteome</keyword>
<evidence type="ECO:0000256" key="4">
    <source>
        <dbReference type="SAM" id="MobiDB-lite"/>
    </source>
</evidence>